<evidence type="ECO:0000313" key="5">
    <source>
        <dbReference type="Proteomes" id="UP000507470"/>
    </source>
</evidence>
<sequence length="756" mass="86285">MDHFPPLPFHMETLTNKHVIKLFYESKTHFRAESQRIMHRWVCSFLNKNENEIYLSSLFKRIKSVIVNLRKLKTTRQYEEADAFEKHLFQIPKRFHIKPTSTNLDNQHKLISLKKKVSVLYLQLANEKKKFKRKNTKITNLKKEIDFVKVLNKRPKSTAKYVQTDEVKTLPKINMGSQCNLTRLDSIELKDEITYWQNEVIKINQMNEPDKPVPSVKEKTRGNPFSHKIRECVLACISKNVPMQNISDVIGSICKIFNGQEIDTLPSVASIHNISREAKAICNKQLEEAIKNSDNLTIMKDAKTKQGRQFYGAKINCSTGEFTLESPNICFAGLKEISSGTADKYIKATLDMVNDASTTTEFVGKLTNCMTDRSATELKSNKLLSELKTEELPNDSELNEFQCSVHPLLQFADEVEKVAKKIEKKKIVKNPALLLDTEYIMFPGHTSEISNFNMAVLKPLVAYSTVIECLGQMALSILSKCRKFFTNYLPGGKYHNPSLKTINESLICPSNNISLERMMGQLDRQKTISPNISLTTRNAKLMLKNNKTMAWLGGKNEEDKSIIMAQARKDAEILKEKSIAEDIKIEQERRETLKERIEEKEAKLKKSEQHLKDKKFEEITEKLINLMEEENKITNLEDAIVPMEVDEDINLSGISTNHDNPSSPLPASSTVISNPDQSPSIPEPSTAYNSQSPSSSSVPKHNQSASASLPTQHDLISKPPCWFNQKYIIHTWDEGSELTTYHGKIIHYAARRKTFR</sequence>
<accession>A0A6J8D515</accession>
<reference evidence="4 5" key="1">
    <citation type="submission" date="2020-06" db="EMBL/GenBank/DDBJ databases">
        <authorList>
            <person name="Li R."/>
            <person name="Bekaert M."/>
        </authorList>
    </citation>
    <scope>NUCLEOTIDE SEQUENCE [LARGE SCALE GENOMIC DNA]</scope>
    <source>
        <strain evidence="5">wild</strain>
    </source>
</reference>
<keyword evidence="1" id="KW-0540">Nuclease</keyword>
<gene>
    <name evidence="4" type="ORF">MCOR_37081</name>
</gene>
<dbReference type="GO" id="GO:0000175">
    <property type="term" value="F:3'-5'-RNA exonuclease activity"/>
    <property type="evidence" value="ECO:0007669"/>
    <property type="project" value="InterPro"/>
</dbReference>
<name>A0A6J8D515_MYTCO</name>
<dbReference type="PANTHER" id="PTHR11046">
    <property type="entry name" value="OLIGORIBONUCLEASE, MITOCHONDRIAL"/>
    <property type="match status" value="1"/>
</dbReference>
<evidence type="ECO:0000313" key="4">
    <source>
        <dbReference type="EMBL" id="CAC5403175.1"/>
    </source>
</evidence>
<keyword evidence="1" id="KW-0378">Hydrolase</keyword>
<evidence type="ECO:0000256" key="1">
    <source>
        <dbReference type="ARBA" id="ARBA00022722"/>
    </source>
</evidence>
<protein>
    <submittedName>
        <fullName evidence="4">Uncharacterized protein</fullName>
    </submittedName>
</protein>
<dbReference type="PANTHER" id="PTHR11046:SF25">
    <property type="match status" value="1"/>
</dbReference>
<feature type="coiled-coil region" evidence="2">
    <location>
        <begin position="583"/>
        <end position="639"/>
    </location>
</feature>
<feature type="compositionally biased region" description="Low complexity" evidence="3">
    <location>
        <begin position="684"/>
        <end position="699"/>
    </location>
</feature>
<organism evidence="4 5">
    <name type="scientific">Mytilus coruscus</name>
    <name type="common">Sea mussel</name>
    <dbReference type="NCBI Taxonomy" id="42192"/>
    <lineage>
        <taxon>Eukaryota</taxon>
        <taxon>Metazoa</taxon>
        <taxon>Spiralia</taxon>
        <taxon>Lophotrochozoa</taxon>
        <taxon>Mollusca</taxon>
        <taxon>Bivalvia</taxon>
        <taxon>Autobranchia</taxon>
        <taxon>Pteriomorphia</taxon>
        <taxon>Mytilida</taxon>
        <taxon>Mytiloidea</taxon>
        <taxon>Mytilidae</taxon>
        <taxon>Mytilinae</taxon>
        <taxon>Mytilus</taxon>
    </lineage>
</organism>
<keyword evidence="5" id="KW-1185">Reference proteome</keyword>
<feature type="compositionally biased region" description="Polar residues" evidence="3">
    <location>
        <begin position="700"/>
        <end position="711"/>
    </location>
</feature>
<evidence type="ECO:0000256" key="2">
    <source>
        <dbReference type="SAM" id="Coils"/>
    </source>
</evidence>
<dbReference type="Proteomes" id="UP000507470">
    <property type="component" value="Unassembled WGS sequence"/>
</dbReference>
<dbReference type="InterPro" id="IPR022894">
    <property type="entry name" value="Oligoribonuclease"/>
</dbReference>
<feature type="compositionally biased region" description="Polar residues" evidence="3">
    <location>
        <begin position="652"/>
        <end position="680"/>
    </location>
</feature>
<keyword evidence="2" id="KW-0175">Coiled coil</keyword>
<dbReference type="EMBL" id="CACVKT020006694">
    <property type="protein sequence ID" value="CAC5403175.1"/>
    <property type="molecule type" value="Genomic_DNA"/>
</dbReference>
<feature type="region of interest" description="Disordered" evidence="3">
    <location>
        <begin position="651"/>
        <end position="712"/>
    </location>
</feature>
<evidence type="ECO:0000256" key="3">
    <source>
        <dbReference type="SAM" id="MobiDB-lite"/>
    </source>
</evidence>
<proteinExistence type="predicted"/>
<dbReference type="AlphaFoldDB" id="A0A6J8D515"/>